<sequence>MDSPLDSIFQSKYNEFMSSLLETFPELAEVIKVAEAVAPEEREKTYKQMVMPNAGNPKRDMTKCPGMVLPGVFINDAMWSSSSEGTRDAINQFLSLLSFAVTMKDGNSKDFGMGSDAFRSWADSFMDDWRGKMNRNEFDSFTQRFSDLFGNTAASGERLPPFPEKLKNGKLVKLAEEIVKELKPEEFGLDAETIKQCETDPSKAFEVIMNSTMRNPEKLQGAMKRIMKRLQDKFQRGEFKPQELAAEAEEMMKEFSENPAFVDMMNSMRKAFSFDGDLDAARAAGQEKSAKLNMAQERMRKELLKRKSAMANANANAMANANTPLSVPETKPSMNPVDEFVSILTGKQGNNKKQAKK</sequence>
<name>A0A6C0ANG3_9ZZZZ</name>
<reference evidence="1" key="1">
    <citation type="journal article" date="2020" name="Nature">
        <title>Giant virus diversity and host interactions through global metagenomics.</title>
        <authorList>
            <person name="Schulz F."/>
            <person name="Roux S."/>
            <person name="Paez-Espino D."/>
            <person name="Jungbluth S."/>
            <person name="Walsh D.A."/>
            <person name="Denef V.J."/>
            <person name="McMahon K.D."/>
            <person name="Konstantinidis K.T."/>
            <person name="Eloe-Fadrosh E.A."/>
            <person name="Kyrpides N.C."/>
            <person name="Woyke T."/>
        </authorList>
    </citation>
    <scope>NUCLEOTIDE SEQUENCE</scope>
    <source>
        <strain evidence="1">GVMAG-S-1101161-73</strain>
    </source>
</reference>
<proteinExistence type="predicted"/>
<protein>
    <submittedName>
        <fullName evidence="1">Uncharacterized protein</fullName>
    </submittedName>
</protein>
<dbReference type="AlphaFoldDB" id="A0A6C0ANG3"/>
<dbReference type="EMBL" id="MN740730">
    <property type="protein sequence ID" value="QHS81146.1"/>
    <property type="molecule type" value="Genomic_DNA"/>
</dbReference>
<organism evidence="1">
    <name type="scientific">viral metagenome</name>
    <dbReference type="NCBI Taxonomy" id="1070528"/>
    <lineage>
        <taxon>unclassified sequences</taxon>
        <taxon>metagenomes</taxon>
        <taxon>organismal metagenomes</taxon>
    </lineage>
</organism>
<evidence type="ECO:0000313" key="1">
    <source>
        <dbReference type="EMBL" id="QHS81146.1"/>
    </source>
</evidence>
<accession>A0A6C0ANG3</accession>